<dbReference type="SMART" id="SM00490">
    <property type="entry name" value="HELICc"/>
    <property type="match status" value="1"/>
</dbReference>
<dbReference type="STRING" id="1798371.A2W14_01815"/>
<dbReference type="AlphaFoldDB" id="A0A1F5YTC0"/>
<evidence type="ECO:0000313" key="4">
    <source>
        <dbReference type="EMBL" id="OGG03355.1"/>
    </source>
</evidence>
<keyword evidence="1" id="KW-0378">Hydrolase</keyword>
<evidence type="ECO:0000256" key="2">
    <source>
        <dbReference type="ARBA" id="ARBA00022806"/>
    </source>
</evidence>
<evidence type="ECO:0000256" key="1">
    <source>
        <dbReference type="ARBA" id="ARBA00022801"/>
    </source>
</evidence>
<proteinExistence type="predicted"/>
<dbReference type="InterPro" id="IPR001650">
    <property type="entry name" value="Helicase_C-like"/>
</dbReference>
<reference evidence="4 5" key="1">
    <citation type="journal article" date="2016" name="Nat. Commun.">
        <title>Thousands of microbial genomes shed light on interconnected biogeochemical processes in an aquifer system.</title>
        <authorList>
            <person name="Anantharaman K."/>
            <person name="Brown C.T."/>
            <person name="Hug L.A."/>
            <person name="Sharon I."/>
            <person name="Castelle C.J."/>
            <person name="Probst A.J."/>
            <person name="Thomas B.C."/>
            <person name="Singh A."/>
            <person name="Wilkins M.J."/>
            <person name="Karaoz U."/>
            <person name="Brodie E.L."/>
            <person name="Williams K.H."/>
            <person name="Hubbard S.S."/>
            <person name="Banfield J.F."/>
        </authorList>
    </citation>
    <scope>NUCLEOTIDE SEQUENCE [LARGE SCALE GENOMIC DNA]</scope>
</reference>
<dbReference type="SUPFAM" id="SSF52540">
    <property type="entry name" value="P-loop containing nucleoside triphosphate hydrolases"/>
    <property type="match status" value="1"/>
</dbReference>
<accession>A0A1F5YTC0</accession>
<dbReference type="Pfam" id="PF00271">
    <property type="entry name" value="Helicase_C"/>
    <property type="match status" value="1"/>
</dbReference>
<dbReference type="GO" id="GO:0003678">
    <property type="term" value="F:DNA helicase activity"/>
    <property type="evidence" value="ECO:0007669"/>
    <property type="project" value="TreeGrafter"/>
</dbReference>
<dbReference type="GO" id="GO:0006281">
    <property type="term" value="P:DNA repair"/>
    <property type="evidence" value="ECO:0007669"/>
    <property type="project" value="InterPro"/>
</dbReference>
<dbReference type="InterPro" id="IPR027417">
    <property type="entry name" value="P-loop_NTPase"/>
</dbReference>
<keyword evidence="2" id="KW-0347">Helicase</keyword>
<evidence type="ECO:0000259" key="3">
    <source>
        <dbReference type="PROSITE" id="PS51194"/>
    </source>
</evidence>
<dbReference type="PANTHER" id="PTHR47964">
    <property type="entry name" value="ATP-DEPENDENT DNA HELICASE HOMOLOG RECG, CHLOROPLASTIC"/>
    <property type="match status" value="1"/>
</dbReference>
<name>A0A1F5YTC0_9BACT</name>
<comment type="caution">
    <text evidence="4">The sequence shown here is derived from an EMBL/GenBank/DDBJ whole genome shotgun (WGS) entry which is preliminary data.</text>
</comment>
<dbReference type="InterPro" id="IPR047112">
    <property type="entry name" value="RecG/Mfd"/>
</dbReference>
<dbReference type="EMBL" id="MFJA01000028">
    <property type="protein sequence ID" value="OGG03355.1"/>
    <property type="molecule type" value="Genomic_DNA"/>
</dbReference>
<dbReference type="Gene3D" id="3.40.50.300">
    <property type="entry name" value="P-loop containing nucleotide triphosphate hydrolases"/>
    <property type="match status" value="1"/>
</dbReference>
<keyword evidence="2" id="KW-0547">Nucleotide-binding</keyword>
<dbReference type="Proteomes" id="UP000176665">
    <property type="component" value="Unassembled WGS sequence"/>
</dbReference>
<feature type="domain" description="Helicase C-terminal" evidence="3">
    <location>
        <begin position="17"/>
        <end position="181"/>
    </location>
</feature>
<keyword evidence="2" id="KW-0067">ATP-binding</keyword>
<evidence type="ECO:0000313" key="5">
    <source>
        <dbReference type="Proteomes" id="UP000176665"/>
    </source>
</evidence>
<organism evidence="4 5">
    <name type="scientific">Candidatus Gottesmanbacteria bacterium RBG_16_37_8</name>
    <dbReference type="NCBI Taxonomy" id="1798371"/>
    <lineage>
        <taxon>Bacteria</taxon>
        <taxon>Candidatus Gottesmaniibacteriota</taxon>
    </lineage>
</organism>
<protein>
    <recommendedName>
        <fullName evidence="3">Helicase C-terminal domain-containing protein</fullName>
    </recommendedName>
</protein>
<dbReference type="GO" id="GO:0016787">
    <property type="term" value="F:hydrolase activity"/>
    <property type="evidence" value="ECO:0007669"/>
    <property type="project" value="UniProtKB-KW"/>
</dbReference>
<dbReference type="PANTHER" id="PTHR47964:SF1">
    <property type="entry name" value="ATP-DEPENDENT DNA HELICASE HOMOLOG RECG, CHLOROPLASTIC"/>
    <property type="match status" value="1"/>
</dbReference>
<dbReference type="PROSITE" id="PS51194">
    <property type="entry name" value="HELICASE_CTER"/>
    <property type="match status" value="1"/>
</dbReference>
<gene>
    <name evidence="4" type="ORF">A2W14_01815</name>
</gene>
<sequence>MPAGRLSVKTYVVPPEKRQAAYNWIKKQITDGNTKQQAFIICPLIDDSESLITVKSAKKEFQRLKDEIFPQLKLGLIHGRLKSDEKDKIINNFKNNLFDILVATPVVEVGLDIKNATIIMIEAADRFGLSQLHQLRGRVGRGDKQSYCLLFSENPKKETLERLKIMEKFQIGIKLAEYDLKIRGPGQFFGSHQHGQLGLKFTDFSDLSLIKTTKEAAADILKLDPQLDTLPLLREKVIPYTIQNIAPD</sequence>